<gene>
    <name evidence="3" type="ORF">ACFSSB_03875</name>
</gene>
<comment type="caution">
    <text evidence="3">The sequence shown here is derived from an EMBL/GenBank/DDBJ whole genome shotgun (WGS) entry which is preliminary data.</text>
</comment>
<dbReference type="Pfam" id="PF24681">
    <property type="entry name" value="Kelch_KLHDC2_KLHL20_DRC7"/>
    <property type="match status" value="1"/>
</dbReference>
<evidence type="ECO:0000313" key="4">
    <source>
        <dbReference type="Proteomes" id="UP001597467"/>
    </source>
</evidence>
<evidence type="ECO:0000256" key="2">
    <source>
        <dbReference type="ARBA" id="ARBA00022737"/>
    </source>
</evidence>
<organism evidence="3 4">
    <name type="scientific">Lacinutrix gracilariae</name>
    <dbReference type="NCBI Taxonomy" id="1747198"/>
    <lineage>
        <taxon>Bacteria</taxon>
        <taxon>Pseudomonadati</taxon>
        <taxon>Bacteroidota</taxon>
        <taxon>Flavobacteriia</taxon>
        <taxon>Flavobacteriales</taxon>
        <taxon>Flavobacteriaceae</taxon>
        <taxon>Lacinutrix</taxon>
    </lineage>
</organism>
<dbReference type="RefSeq" id="WP_379901160.1">
    <property type="nucleotide sequence ID" value="NZ_JBHULM010000007.1"/>
</dbReference>
<dbReference type="SUPFAM" id="SSF117281">
    <property type="entry name" value="Kelch motif"/>
    <property type="match status" value="2"/>
</dbReference>
<accession>A0ABW5K0Q0</accession>
<proteinExistence type="predicted"/>
<keyword evidence="2" id="KW-0677">Repeat</keyword>
<keyword evidence="1" id="KW-0880">Kelch repeat</keyword>
<name>A0ABW5K0Q0_9FLAO</name>
<evidence type="ECO:0000313" key="3">
    <source>
        <dbReference type="EMBL" id="MFD2541445.1"/>
    </source>
</evidence>
<evidence type="ECO:0000256" key="1">
    <source>
        <dbReference type="ARBA" id="ARBA00022441"/>
    </source>
</evidence>
<dbReference type="InterPro" id="IPR015915">
    <property type="entry name" value="Kelch-typ_b-propeller"/>
</dbReference>
<dbReference type="Gene3D" id="2.120.10.80">
    <property type="entry name" value="Kelch-type beta propeller"/>
    <property type="match status" value="2"/>
</dbReference>
<dbReference type="Proteomes" id="UP001597467">
    <property type="component" value="Unassembled WGS sequence"/>
</dbReference>
<sequence length="334" mass="37596">MINKTTLRFLCLSTISVLFFSCGNDDDSDDSVGNWVKKSTFNEEARSSSTAFTLGNLGYMGTGYDGDDYYNDFWSYNMDTNSWQQLADLPGIARSSAVSFVINNEGYIGTGYNGDTSQELSDFYKYNEGANTWSQISDFAGTARYGAVGFGSDTYGYVGTGYDGSDKKDFWRYDPVTDTWEESIGFGGDKRKDAITFTINNDVYLATGISNGVYEEDFWVFNLDTEVWTQLEDIDEDDDDNYYLFRSSAVAFTINGKGYIACGEFGSSINTVYEFDPLDEEWEEKTEFELYARRDAIAFGNGERAFVALGRNGTLYLDDCMEFFPNAEQDDDDN</sequence>
<keyword evidence="4" id="KW-1185">Reference proteome</keyword>
<dbReference type="PANTHER" id="PTHR45632:SF3">
    <property type="entry name" value="KELCH-LIKE PROTEIN 32"/>
    <property type="match status" value="1"/>
</dbReference>
<protein>
    <submittedName>
        <fullName evidence="3">Kelch repeat-containing protein</fullName>
    </submittedName>
</protein>
<dbReference type="PROSITE" id="PS51257">
    <property type="entry name" value="PROKAR_LIPOPROTEIN"/>
    <property type="match status" value="1"/>
</dbReference>
<dbReference type="PANTHER" id="PTHR45632">
    <property type="entry name" value="LD33804P"/>
    <property type="match status" value="1"/>
</dbReference>
<reference evidence="4" key="1">
    <citation type="journal article" date="2019" name="Int. J. Syst. Evol. Microbiol.">
        <title>The Global Catalogue of Microorganisms (GCM) 10K type strain sequencing project: providing services to taxonomists for standard genome sequencing and annotation.</title>
        <authorList>
            <consortium name="The Broad Institute Genomics Platform"/>
            <consortium name="The Broad Institute Genome Sequencing Center for Infectious Disease"/>
            <person name="Wu L."/>
            <person name="Ma J."/>
        </authorList>
    </citation>
    <scope>NUCLEOTIDE SEQUENCE [LARGE SCALE GENOMIC DNA]</scope>
    <source>
        <strain evidence="4">KCTC 42808</strain>
    </source>
</reference>
<dbReference type="EMBL" id="JBHULM010000007">
    <property type="protein sequence ID" value="MFD2541445.1"/>
    <property type="molecule type" value="Genomic_DNA"/>
</dbReference>